<gene>
    <name evidence="1" type="ORF">A4V15_19400</name>
    <name evidence="2" type="ORF">SAMN05216279_12262</name>
</gene>
<dbReference type="RefSeq" id="WP_007162813.1">
    <property type="nucleotide sequence ID" value="NZ_DAMALT010000024.1"/>
</dbReference>
<organism evidence="1 3">
    <name type="scientific">Pseudomonas oryzihabitans</name>
    <dbReference type="NCBI Taxonomy" id="47885"/>
    <lineage>
        <taxon>Bacteria</taxon>
        <taxon>Pseudomonadati</taxon>
        <taxon>Pseudomonadota</taxon>
        <taxon>Gammaproteobacteria</taxon>
        <taxon>Pseudomonadales</taxon>
        <taxon>Pseudomonadaceae</taxon>
        <taxon>Pseudomonas</taxon>
    </lineage>
</organism>
<accession>A0A1G5PGK7</accession>
<reference evidence="4" key="3">
    <citation type="submission" date="2016-10" db="EMBL/GenBank/DDBJ databases">
        <authorList>
            <person name="de Groot N.N."/>
        </authorList>
    </citation>
    <scope>NUCLEOTIDE SEQUENCE [LARGE SCALE GENOMIC DNA]</scope>
    <source>
        <strain evidence="4">DSM 15758</strain>
    </source>
</reference>
<dbReference type="EMBL" id="LWCR01000018">
    <property type="protein sequence ID" value="OAN28917.1"/>
    <property type="molecule type" value="Genomic_DNA"/>
</dbReference>
<evidence type="ECO:0000313" key="1">
    <source>
        <dbReference type="EMBL" id="OAN28917.1"/>
    </source>
</evidence>
<dbReference type="Proteomes" id="UP000183046">
    <property type="component" value="Unassembled WGS sequence"/>
</dbReference>
<comment type="caution">
    <text evidence="1">The sequence shown here is derived from an EMBL/GenBank/DDBJ whole genome shotgun (WGS) entry which is preliminary data.</text>
</comment>
<dbReference type="Proteomes" id="UP000078356">
    <property type="component" value="Unassembled WGS sequence"/>
</dbReference>
<reference evidence="2" key="2">
    <citation type="submission" date="2016-10" db="EMBL/GenBank/DDBJ databases">
        <authorList>
            <person name="Varghese N."/>
            <person name="Submissions S."/>
        </authorList>
    </citation>
    <scope>NUCLEOTIDE SEQUENCE</scope>
    <source>
        <strain evidence="2">DSM 15758</strain>
    </source>
</reference>
<dbReference type="AlphaFoldDB" id="A0A178LEK7"/>
<dbReference type="EMBL" id="FMWB01000022">
    <property type="protein sequence ID" value="SCZ48311.1"/>
    <property type="molecule type" value="Genomic_DNA"/>
</dbReference>
<evidence type="ECO:0000313" key="3">
    <source>
        <dbReference type="Proteomes" id="UP000078356"/>
    </source>
</evidence>
<proteinExistence type="predicted"/>
<accession>A0A178LEK7</accession>
<evidence type="ECO:0000313" key="2">
    <source>
        <dbReference type="EMBL" id="SCZ48311.1"/>
    </source>
</evidence>
<name>A0A178LEK7_9PSED</name>
<sequence>MRSIEPLGPERASFPLEHYRQAILCKEAYPWARRYLASLQSGGVRDVLGAVSFNLQQPVQLIAEAVQCGWFVVPNGKNGTFSARHFAERGRMAAALPWLPDILQRALQAESRARHHRPAERYTFGVRRLPGFVDLALALPHRLSRLPLDHQVGATTGELWFEVLADVHAVTAALAAQIECFAPAWMWAPAASLEHQVERLRQHGCANLLIAYVSQTRDRWIDSPEQKKLEDVLYRGLPVVEYERWYLERAARARADEEGRWRAPFARIRELAGIFDDARSFARIPLGRLIRELSGGRFTLQREADSNPGLVVEVAPNYLVGGGEGIDEPFALANFCQALADALADVPCSFPGCLEACRQARASLIAFQSDTAAPCERAG</sequence>
<reference evidence="1 3" key="1">
    <citation type="submission" date="2016-04" db="EMBL/GenBank/DDBJ databases">
        <title>Draft Genome Sequences of Staphylococcus capitis Strain H36, S. capitis Strain H65, S. cohnii Strain H62, S. hominis Strain H69, Mycobacterium iranicum Strain H39, Plantibacter sp. Strain H53, Pseudomonas oryzihabitans Strain H72, and Microbacterium sp. Strain H83, isolated from residential settings.</title>
        <authorList>
            <person name="Lymperopoulou D."/>
            <person name="Adams R.I."/>
            <person name="Lindow S."/>
            <person name="Coil D.A."/>
            <person name="Jospin G."/>
            <person name="Eisen J.A."/>
        </authorList>
    </citation>
    <scope>NUCLEOTIDE SEQUENCE [LARGE SCALE GENOMIC DNA]</scope>
    <source>
        <strain evidence="1 3">H72</strain>
    </source>
</reference>
<protein>
    <submittedName>
        <fullName evidence="1">Uncharacterized protein</fullName>
    </submittedName>
</protein>
<dbReference type="OrthoDB" id="6919613at2"/>
<evidence type="ECO:0000313" key="4">
    <source>
        <dbReference type="Proteomes" id="UP000183046"/>
    </source>
</evidence>